<dbReference type="InterPro" id="IPR000601">
    <property type="entry name" value="PKD_dom"/>
</dbReference>
<keyword evidence="1" id="KW-1133">Transmembrane helix</keyword>
<comment type="caution">
    <text evidence="4">The sequence shown here is derived from an EMBL/GenBank/DDBJ whole genome shotgun (WGS) entry which is preliminary data.</text>
</comment>
<feature type="transmembrane region" description="Helical" evidence="1">
    <location>
        <begin position="332"/>
        <end position="350"/>
    </location>
</feature>
<dbReference type="InterPro" id="IPR013783">
    <property type="entry name" value="Ig-like_fold"/>
</dbReference>
<dbReference type="SMART" id="SM00089">
    <property type="entry name" value="PKD"/>
    <property type="match status" value="1"/>
</dbReference>
<keyword evidence="1" id="KW-0472">Membrane</keyword>
<feature type="signal peptide" evidence="2">
    <location>
        <begin position="1"/>
        <end position="22"/>
    </location>
</feature>
<sequence>MYVRLSLPIILLTIGLGLSAAAQEPALEAPPEAIAPIIVPVISSEDAVLAGKTVLFDAGESSLLPDSAPAPVYRWTFSDTGAPKTGKEILRAFAQTGTYTVTLTIRQGDTDASAEKTLFVYDTRVLMITDEETAQGLSQIAAQAAENGVLLATIASARQETEFITEETLVKTIAEQGEFIDAADALLFYGRGSLGLRAFTRYWQGMTDTARAQRLREKFYVVLTDGVLEVHAGIAQQAFRVIHPPYLLLTRREALSPVFQAKNYTTITGTLETRGIEQRIIDERTEKPAYFLLSRLVSRFIAQGIPSNTIYLILAFPFIALLIAFAREVLGVSAFGIYTPAMIATAFLVLGLNFGLITFVIVVVIGWLVRQLVNRIELLYIPRTALVLSAIALSFLAVIWFLIYFKSPVAISLALFPMLVMSTVTEKFLSAQQEEGMRHALWGVARTVIVVVAAYYLVTWSAFANLLTATPEYVLLPLLALLLLGKFTGLRIAEYFRFRSLLREGAEE</sequence>
<dbReference type="AlphaFoldDB" id="A0A1F7UFP3"/>
<organism evidence="4 5">
    <name type="scientific">Candidatus Uhrbacteria bacterium RIFCSPHIGHO2_12_FULL_54_23</name>
    <dbReference type="NCBI Taxonomy" id="1802397"/>
    <lineage>
        <taxon>Bacteria</taxon>
        <taxon>Candidatus Uhriibacteriota</taxon>
    </lineage>
</organism>
<feature type="transmembrane region" description="Helical" evidence="1">
    <location>
        <begin position="385"/>
        <end position="403"/>
    </location>
</feature>
<proteinExistence type="predicted"/>
<feature type="transmembrane region" description="Helical" evidence="1">
    <location>
        <begin position="409"/>
        <end position="429"/>
    </location>
</feature>
<feature type="transmembrane region" description="Helical" evidence="1">
    <location>
        <begin position="441"/>
        <end position="463"/>
    </location>
</feature>
<name>A0A1F7UFP3_9BACT</name>
<dbReference type="PROSITE" id="PS50093">
    <property type="entry name" value="PKD"/>
    <property type="match status" value="1"/>
</dbReference>
<dbReference type="Gene3D" id="2.60.40.10">
    <property type="entry name" value="Immunoglobulins"/>
    <property type="match status" value="1"/>
</dbReference>
<feature type="transmembrane region" description="Helical" evidence="1">
    <location>
        <begin position="356"/>
        <end position="373"/>
    </location>
</feature>
<dbReference type="EMBL" id="MGEF01000066">
    <property type="protein sequence ID" value="OGL77090.1"/>
    <property type="molecule type" value="Genomic_DNA"/>
</dbReference>
<feature type="transmembrane region" description="Helical" evidence="1">
    <location>
        <begin position="475"/>
        <end position="493"/>
    </location>
</feature>
<evidence type="ECO:0000256" key="2">
    <source>
        <dbReference type="SAM" id="SignalP"/>
    </source>
</evidence>
<dbReference type="InterPro" id="IPR022409">
    <property type="entry name" value="PKD/Chitinase_dom"/>
</dbReference>
<feature type="chain" id="PRO_5009533043" description="PKD domain-containing protein" evidence="2">
    <location>
        <begin position="23"/>
        <end position="508"/>
    </location>
</feature>
<dbReference type="SUPFAM" id="SSF49299">
    <property type="entry name" value="PKD domain"/>
    <property type="match status" value="1"/>
</dbReference>
<keyword evidence="1" id="KW-0812">Transmembrane</keyword>
<dbReference type="Pfam" id="PF18911">
    <property type="entry name" value="PKD_4"/>
    <property type="match status" value="1"/>
</dbReference>
<dbReference type="Proteomes" id="UP000176604">
    <property type="component" value="Unassembled WGS sequence"/>
</dbReference>
<gene>
    <name evidence="4" type="ORF">A3J43_00225</name>
</gene>
<dbReference type="InterPro" id="IPR025840">
    <property type="entry name" value="7TM_transglut"/>
</dbReference>
<keyword evidence="2" id="KW-0732">Signal</keyword>
<dbReference type="STRING" id="1802397.A3J43_00225"/>
<accession>A0A1F7UFP3</accession>
<feature type="domain" description="PKD" evidence="3">
    <location>
        <begin position="69"/>
        <end position="120"/>
    </location>
</feature>
<evidence type="ECO:0000259" key="3">
    <source>
        <dbReference type="PROSITE" id="PS50093"/>
    </source>
</evidence>
<dbReference type="Pfam" id="PF14402">
    <property type="entry name" value="7TM_transglut"/>
    <property type="match status" value="1"/>
</dbReference>
<protein>
    <recommendedName>
        <fullName evidence="3">PKD domain-containing protein</fullName>
    </recommendedName>
</protein>
<evidence type="ECO:0000313" key="5">
    <source>
        <dbReference type="Proteomes" id="UP000176604"/>
    </source>
</evidence>
<reference evidence="4 5" key="1">
    <citation type="journal article" date="2016" name="Nat. Commun.">
        <title>Thousands of microbial genomes shed light on interconnected biogeochemical processes in an aquifer system.</title>
        <authorList>
            <person name="Anantharaman K."/>
            <person name="Brown C.T."/>
            <person name="Hug L.A."/>
            <person name="Sharon I."/>
            <person name="Castelle C.J."/>
            <person name="Probst A.J."/>
            <person name="Thomas B.C."/>
            <person name="Singh A."/>
            <person name="Wilkins M.J."/>
            <person name="Karaoz U."/>
            <person name="Brodie E.L."/>
            <person name="Williams K.H."/>
            <person name="Hubbard S.S."/>
            <person name="Banfield J.F."/>
        </authorList>
    </citation>
    <scope>NUCLEOTIDE SEQUENCE [LARGE SCALE GENOMIC DNA]</scope>
</reference>
<evidence type="ECO:0000256" key="1">
    <source>
        <dbReference type="SAM" id="Phobius"/>
    </source>
</evidence>
<dbReference type="InterPro" id="IPR035986">
    <property type="entry name" value="PKD_dom_sf"/>
</dbReference>
<feature type="transmembrane region" description="Helical" evidence="1">
    <location>
        <begin position="308"/>
        <end position="325"/>
    </location>
</feature>
<evidence type="ECO:0000313" key="4">
    <source>
        <dbReference type="EMBL" id="OGL77090.1"/>
    </source>
</evidence>